<protein>
    <submittedName>
        <fullName evidence="2">Phage portal protein, SPP1 family</fullName>
    </submittedName>
</protein>
<accession>A0A379CFQ6</accession>
<reference evidence="2 3" key="1">
    <citation type="submission" date="2018-06" db="EMBL/GenBank/DDBJ databases">
        <authorList>
            <consortium name="Pathogen Informatics"/>
            <person name="Doyle S."/>
        </authorList>
    </citation>
    <scope>NUCLEOTIDE SEQUENCE [LARGE SCALE GENOMIC DNA]</scope>
    <source>
        <strain evidence="2 3">NCTC11460</strain>
    </source>
</reference>
<evidence type="ECO:0000256" key="1">
    <source>
        <dbReference type="SAM" id="MobiDB-lite"/>
    </source>
</evidence>
<organism evidence="2 3">
    <name type="scientific">Peptostreptococcus anaerobius</name>
    <dbReference type="NCBI Taxonomy" id="1261"/>
    <lineage>
        <taxon>Bacteria</taxon>
        <taxon>Bacillati</taxon>
        <taxon>Bacillota</taxon>
        <taxon>Clostridia</taxon>
        <taxon>Peptostreptococcales</taxon>
        <taxon>Peptostreptococcaceae</taxon>
        <taxon>Peptostreptococcus</taxon>
    </lineage>
</organism>
<dbReference type="Proteomes" id="UP000255101">
    <property type="component" value="Unassembled WGS sequence"/>
</dbReference>
<sequence>MKLNRVLEVIKGYESTADKIKNNKRYYKNENDILEKGVCSTSKEKVGDGVLRHADNRVTHSFHTLLTDEKAAYMFTYEPLIDVDDNKNDINKKVKKVLGDDFSRKLKNLCIESCNCGKAWLHYWINEDGGFEYEKVNTEECIELKDSTLKKGTSKFIRYYDVSEYRDEETTVKEKYRYIEVWDDKEFTKYKLKSGTTIALESETISHNAGRVPFIKFANNMSETSDLDKYKKQIDLFDKVMSGYANDIEDIQQVIYILENYGGQDLDEFKNDLKRYKTVELETNEIQGKGDFRTIQIDIPVEARKIILEYLKKQIYEFGQGLQQDVESVGNASGVALKFFYRKLELKAGNTETEFRAGVSKLVEAILNHLNIGFDMIQQTYTRNMISNDLENAQIAQQSMGVIPIKYVLLNHPWIDDVDEALKLLEEEKAKNEAGIEDLYFPDKPNKVDNEGSKE</sequence>
<feature type="compositionally biased region" description="Basic and acidic residues" evidence="1">
    <location>
        <begin position="444"/>
        <end position="455"/>
    </location>
</feature>
<proteinExistence type="predicted"/>
<dbReference type="Pfam" id="PF05133">
    <property type="entry name" value="SPP1_portal"/>
    <property type="match status" value="1"/>
</dbReference>
<feature type="region of interest" description="Disordered" evidence="1">
    <location>
        <begin position="436"/>
        <end position="455"/>
    </location>
</feature>
<name>A0A379CFQ6_9FIRM</name>
<evidence type="ECO:0000313" key="3">
    <source>
        <dbReference type="Proteomes" id="UP000255101"/>
    </source>
</evidence>
<dbReference type="AlphaFoldDB" id="A0A379CFQ6"/>
<dbReference type="EMBL" id="UGTB01000004">
    <property type="protein sequence ID" value="SUB61028.1"/>
    <property type="molecule type" value="Genomic_DNA"/>
</dbReference>
<evidence type="ECO:0000313" key="2">
    <source>
        <dbReference type="EMBL" id="SUB61028.1"/>
    </source>
</evidence>
<dbReference type="RefSeq" id="WP_002845635.1">
    <property type="nucleotide sequence ID" value="NZ_FOVA01000002.1"/>
</dbReference>
<gene>
    <name evidence="2" type="ORF">NCTC11460_00945</name>
</gene>
<dbReference type="InterPro" id="IPR021145">
    <property type="entry name" value="Portal_protein_SPP1_Gp6-like"/>
</dbReference>